<dbReference type="Proteomes" id="UP001164929">
    <property type="component" value="Chromosome 15"/>
</dbReference>
<feature type="region of interest" description="Disordered" evidence="1">
    <location>
        <begin position="1"/>
        <end position="56"/>
    </location>
</feature>
<keyword evidence="3" id="KW-1185">Reference proteome</keyword>
<evidence type="ECO:0000256" key="1">
    <source>
        <dbReference type="SAM" id="MobiDB-lite"/>
    </source>
</evidence>
<feature type="compositionally biased region" description="Basic and acidic residues" evidence="1">
    <location>
        <begin position="11"/>
        <end position="21"/>
    </location>
</feature>
<proteinExistence type="predicted"/>
<accession>A0AAD6LMY9</accession>
<gene>
    <name evidence="2" type="ORF">NC653_034443</name>
</gene>
<dbReference type="EMBL" id="JAQIZT010000015">
    <property type="protein sequence ID" value="KAJ6969886.1"/>
    <property type="molecule type" value="Genomic_DNA"/>
</dbReference>
<evidence type="ECO:0000313" key="2">
    <source>
        <dbReference type="EMBL" id="KAJ6969886.1"/>
    </source>
</evidence>
<comment type="caution">
    <text evidence="2">The sequence shown here is derived from an EMBL/GenBank/DDBJ whole genome shotgun (WGS) entry which is preliminary data.</text>
</comment>
<sequence length="56" mass="6100">MDMLQNNCSRTLEDGPVRNPEENLQMEENTATKSVNEAEAAAGGTDSRMGKLSGWN</sequence>
<organism evidence="2 3">
    <name type="scientific">Populus alba x Populus x berolinensis</name>
    <dbReference type="NCBI Taxonomy" id="444605"/>
    <lineage>
        <taxon>Eukaryota</taxon>
        <taxon>Viridiplantae</taxon>
        <taxon>Streptophyta</taxon>
        <taxon>Embryophyta</taxon>
        <taxon>Tracheophyta</taxon>
        <taxon>Spermatophyta</taxon>
        <taxon>Magnoliopsida</taxon>
        <taxon>eudicotyledons</taxon>
        <taxon>Gunneridae</taxon>
        <taxon>Pentapetalae</taxon>
        <taxon>rosids</taxon>
        <taxon>fabids</taxon>
        <taxon>Malpighiales</taxon>
        <taxon>Salicaceae</taxon>
        <taxon>Saliceae</taxon>
        <taxon>Populus</taxon>
    </lineage>
</organism>
<evidence type="ECO:0000313" key="3">
    <source>
        <dbReference type="Proteomes" id="UP001164929"/>
    </source>
</evidence>
<feature type="compositionally biased region" description="Polar residues" evidence="1">
    <location>
        <begin position="26"/>
        <end position="35"/>
    </location>
</feature>
<protein>
    <submittedName>
        <fullName evidence="2">Uncharacterized protein</fullName>
    </submittedName>
</protein>
<feature type="compositionally biased region" description="Polar residues" evidence="1">
    <location>
        <begin position="1"/>
        <end position="10"/>
    </location>
</feature>
<name>A0AAD6LMY9_9ROSI</name>
<dbReference type="AlphaFoldDB" id="A0AAD6LMY9"/>
<reference evidence="2" key="1">
    <citation type="journal article" date="2023" name="Mol. Ecol. Resour.">
        <title>Chromosome-level genome assembly of a triploid poplar Populus alba 'Berolinensis'.</title>
        <authorList>
            <person name="Chen S."/>
            <person name="Yu Y."/>
            <person name="Wang X."/>
            <person name="Wang S."/>
            <person name="Zhang T."/>
            <person name="Zhou Y."/>
            <person name="He R."/>
            <person name="Meng N."/>
            <person name="Wang Y."/>
            <person name="Liu W."/>
            <person name="Liu Z."/>
            <person name="Liu J."/>
            <person name="Guo Q."/>
            <person name="Huang H."/>
            <person name="Sederoff R.R."/>
            <person name="Wang G."/>
            <person name="Qu G."/>
            <person name="Chen S."/>
        </authorList>
    </citation>
    <scope>NUCLEOTIDE SEQUENCE</scope>
    <source>
        <strain evidence="2">SC-2020</strain>
    </source>
</reference>